<proteinExistence type="predicted"/>
<keyword evidence="1" id="KW-0808">Transferase</keyword>
<dbReference type="RefSeq" id="WP_169655999.1">
    <property type="nucleotide sequence ID" value="NZ_JABANE010000013.1"/>
</dbReference>
<comment type="caution">
    <text evidence="1">The sequence shown here is derived from an EMBL/GenBank/DDBJ whole genome shotgun (WGS) entry which is preliminary data.</text>
</comment>
<dbReference type="Gene3D" id="3.40.50.2000">
    <property type="entry name" value="Glycogen Phosphorylase B"/>
    <property type="match status" value="1"/>
</dbReference>
<keyword evidence="2" id="KW-1185">Reference proteome</keyword>
<reference evidence="1 2" key="1">
    <citation type="submission" date="2020-04" db="EMBL/GenBank/DDBJ databases">
        <title>Flammeovirga sp. SR4, a novel species isolated from seawater.</title>
        <authorList>
            <person name="Wang X."/>
        </authorList>
    </citation>
    <scope>NUCLEOTIDE SEQUENCE [LARGE SCALE GENOMIC DNA]</scope>
    <source>
        <strain evidence="1 2">ATCC 23126</strain>
    </source>
</reference>
<evidence type="ECO:0000313" key="2">
    <source>
        <dbReference type="Proteomes" id="UP000576082"/>
    </source>
</evidence>
<dbReference type="GO" id="GO:0016740">
    <property type="term" value="F:transferase activity"/>
    <property type="evidence" value="ECO:0007669"/>
    <property type="project" value="UniProtKB-KW"/>
</dbReference>
<sequence>MKILLVSYFFYPENSPRAFRAYELIEEFVERGYSIDLILPNKKIFYSNIYKRKNVNVILIGDLIEEKNSSNVNHNLLSIKINEYLRKVINYFYPFFYFKNFINSLSLYLSNLNRGYDIIFSNSFPFAVHYGLYKGLKKNKKLNKSKLKIAEYSDPFFFQSYIKINPIYKYLEKMVLKEFDYIFIPTDKAITSYTYYKKQSNIKVFPQAFNFEKITTKKYSGNSIPTFAYAGLFYSGMRDPSSFFEYLCQREEDFKFIIFSRELNDKFIERYKKKLGSKLIVHVNVPRLELIEKLSEMDFLININNISSNQVPSKLIDYSLSGRPILSISQQFDPEIFENFCHKDYSQQEEICLDDYRIQNNVNRLIRLYNEHTKN</sequence>
<protein>
    <submittedName>
        <fullName evidence="1">Glycosyltransferase family 4 protein</fullName>
    </submittedName>
</protein>
<dbReference type="SUPFAM" id="SSF53756">
    <property type="entry name" value="UDP-Glycosyltransferase/glycogen phosphorylase"/>
    <property type="match status" value="1"/>
</dbReference>
<gene>
    <name evidence="1" type="ORF">HHU12_06795</name>
</gene>
<dbReference type="EMBL" id="JABANE010000013">
    <property type="protein sequence ID" value="NME67668.1"/>
    <property type="molecule type" value="Genomic_DNA"/>
</dbReference>
<organism evidence="1 2">
    <name type="scientific">Flammeovirga aprica JL-4</name>
    <dbReference type="NCBI Taxonomy" id="694437"/>
    <lineage>
        <taxon>Bacteria</taxon>
        <taxon>Pseudomonadati</taxon>
        <taxon>Bacteroidota</taxon>
        <taxon>Cytophagia</taxon>
        <taxon>Cytophagales</taxon>
        <taxon>Flammeovirgaceae</taxon>
        <taxon>Flammeovirga</taxon>
    </lineage>
</organism>
<accession>A0A7X9RRB0</accession>
<evidence type="ECO:0000313" key="1">
    <source>
        <dbReference type="EMBL" id="NME67668.1"/>
    </source>
</evidence>
<name>A0A7X9RRB0_9BACT</name>
<dbReference type="Proteomes" id="UP000576082">
    <property type="component" value="Unassembled WGS sequence"/>
</dbReference>
<dbReference type="AlphaFoldDB" id="A0A7X9RRB0"/>